<dbReference type="SUPFAM" id="SSF55729">
    <property type="entry name" value="Acyl-CoA N-acyltransferases (Nat)"/>
    <property type="match status" value="1"/>
</dbReference>
<feature type="domain" description="N-acetyltransferase" evidence="3">
    <location>
        <begin position="5"/>
        <end position="147"/>
    </location>
</feature>
<keyword evidence="1" id="KW-0808">Transferase</keyword>
<evidence type="ECO:0000313" key="5">
    <source>
        <dbReference type="Proteomes" id="UP000380867"/>
    </source>
</evidence>
<accession>A0A5M4FDZ2</accession>
<dbReference type="OrthoDB" id="9788300at2"/>
<dbReference type="InterPro" id="IPR000182">
    <property type="entry name" value="GNAT_dom"/>
</dbReference>
<dbReference type="PANTHER" id="PTHR43800">
    <property type="entry name" value="PEPTIDYL-LYSINE N-ACETYLTRANSFERASE YJAB"/>
    <property type="match status" value="1"/>
</dbReference>
<dbReference type="InterPro" id="IPR016181">
    <property type="entry name" value="Acyl_CoA_acyltransferase"/>
</dbReference>
<evidence type="ECO:0000256" key="2">
    <source>
        <dbReference type="ARBA" id="ARBA00023315"/>
    </source>
</evidence>
<gene>
    <name evidence="4" type="ORF">ESP70_008620</name>
</gene>
<name>A0A5M4FDZ2_9ACTN</name>
<dbReference type="PROSITE" id="PS51186">
    <property type="entry name" value="GNAT"/>
    <property type="match status" value="1"/>
</dbReference>
<organism evidence="4 5">
    <name type="scientific">Aeromicrobium ginsengisoli</name>
    <dbReference type="NCBI Taxonomy" id="363867"/>
    <lineage>
        <taxon>Bacteria</taxon>
        <taxon>Bacillati</taxon>
        <taxon>Actinomycetota</taxon>
        <taxon>Actinomycetes</taxon>
        <taxon>Propionibacteriales</taxon>
        <taxon>Nocardioidaceae</taxon>
        <taxon>Aeromicrobium</taxon>
    </lineage>
</organism>
<dbReference type="GO" id="GO:0016747">
    <property type="term" value="F:acyltransferase activity, transferring groups other than amino-acyl groups"/>
    <property type="evidence" value="ECO:0007669"/>
    <property type="project" value="InterPro"/>
</dbReference>
<dbReference type="PANTHER" id="PTHR43800:SF1">
    <property type="entry name" value="PEPTIDYL-LYSINE N-ACETYLTRANSFERASE YJAB"/>
    <property type="match status" value="1"/>
</dbReference>
<dbReference type="EMBL" id="SDPQ02000002">
    <property type="protein sequence ID" value="KAA1397438.1"/>
    <property type="molecule type" value="Genomic_DNA"/>
</dbReference>
<keyword evidence="5" id="KW-1185">Reference proteome</keyword>
<evidence type="ECO:0000259" key="3">
    <source>
        <dbReference type="PROSITE" id="PS51186"/>
    </source>
</evidence>
<sequence>MDGTVGIRTAGEADFDALTDLWERSARSSHTFMDDEVFAQQRPRVRDLLLPSMDVWVAESDGELLGFVGAREDVVELLYVAPEAQGRGLGPSLLSYVDGGAGAHSVEVYADNAVGVAFYTGQGFAEQLRYSVTVGGGTFEVMRLTRPAT</sequence>
<dbReference type="RefSeq" id="WP_149688889.1">
    <property type="nucleotide sequence ID" value="NZ_SDPQ02000002.1"/>
</dbReference>
<dbReference type="Gene3D" id="3.40.630.30">
    <property type="match status" value="1"/>
</dbReference>
<dbReference type="Proteomes" id="UP000380867">
    <property type="component" value="Unassembled WGS sequence"/>
</dbReference>
<reference evidence="4" key="1">
    <citation type="submission" date="2019-09" db="EMBL/GenBank/DDBJ databases">
        <authorList>
            <person name="Li J."/>
        </authorList>
    </citation>
    <scope>NUCLEOTIDE SEQUENCE [LARGE SCALE GENOMIC DNA]</scope>
    <source>
        <strain evidence="4">JCM 14732</strain>
    </source>
</reference>
<proteinExistence type="predicted"/>
<evidence type="ECO:0000313" key="4">
    <source>
        <dbReference type="EMBL" id="KAA1397438.1"/>
    </source>
</evidence>
<evidence type="ECO:0000256" key="1">
    <source>
        <dbReference type="ARBA" id="ARBA00022679"/>
    </source>
</evidence>
<dbReference type="AlphaFoldDB" id="A0A5M4FDZ2"/>
<dbReference type="CDD" id="cd04301">
    <property type="entry name" value="NAT_SF"/>
    <property type="match status" value="1"/>
</dbReference>
<protein>
    <submittedName>
        <fullName evidence="4">GNAT family N-acetyltransferase</fullName>
    </submittedName>
</protein>
<dbReference type="Pfam" id="PF13508">
    <property type="entry name" value="Acetyltransf_7"/>
    <property type="match status" value="1"/>
</dbReference>
<keyword evidence="2" id="KW-0012">Acyltransferase</keyword>
<comment type="caution">
    <text evidence="4">The sequence shown here is derived from an EMBL/GenBank/DDBJ whole genome shotgun (WGS) entry which is preliminary data.</text>
</comment>